<dbReference type="AlphaFoldDB" id="A0AAV3UYQ8"/>
<proteinExistence type="predicted"/>
<gene>
    <name evidence="1" type="ORF">GCHA_1953</name>
</gene>
<sequence>MDTPARRNTLRCLVVSQNRGSVGIFSVSIQIEKYSTRNAQFDK</sequence>
<comment type="caution">
    <text evidence="1">The sequence shown here is derived from an EMBL/GenBank/DDBJ whole genome shotgun (WGS) entry which is preliminary data.</text>
</comment>
<dbReference type="Proteomes" id="UP000006320">
    <property type="component" value="Unassembled WGS sequence"/>
</dbReference>
<accession>A0AAV3UYQ8</accession>
<reference evidence="1 2" key="1">
    <citation type="journal article" date="2017" name="Antonie Van Leeuwenhoek">
        <title>Rhizobium rhizosphaerae sp. nov., a novel species isolated from rice rhizosphere.</title>
        <authorList>
            <person name="Zhao J.J."/>
            <person name="Zhang J."/>
            <person name="Zhang R.J."/>
            <person name="Zhang C.W."/>
            <person name="Yin H.Q."/>
            <person name="Zhang X.X."/>
        </authorList>
    </citation>
    <scope>NUCLEOTIDE SEQUENCE [LARGE SCALE GENOMIC DNA]</scope>
    <source>
        <strain evidence="1 2">S18K6</strain>
    </source>
</reference>
<dbReference type="EMBL" id="BAEM01000029">
    <property type="protein sequence ID" value="GAC09904.1"/>
    <property type="molecule type" value="Genomic_DNA"/>
</dbReference>
<organism evidence="1 2">
    <name type="scientific">Paraglaciecola chathamensis S18K6</name>
    <dbReference type="NCBI Taxonomy" id="1127672"/>
    <lineage>
        <taxon>Bacteria</taxon>
        <taxon>Pseudomonadati</taxon>
        <taxon>Pseudomonadota</taxon>
        <taxon>Gammaproteobacteria</taxon>
        <taxon>Alteromonadales</taxon>
        <taxon>Alteromonadaceae</taxon>
        <taxon>Paraglaciecola</taxon>
    </lineage>
</organism>
<evidence type="ECO:0000313" key="1">
    <source>
        <dbReference type="EMBL" id="GAC09904.1"/>
    </source>
</evidence>
<evidence type="ECO:0000313" key="2">
    <source>
        <dbReference type="Proteomes" id="UP000006320"/>
    </source>
</evidence>
<name>A0AAV3UYQ8_9ALTE</name>
<protein>
    <submittedName>
        <fullName evidence="1">Uncharacterized protein</fullName>
    </submittedName>
</protein>